<sequence>MMGAILNIGALCLCLVPVLVIFFRQAWQSSLQPYLLAFCLVSFLHLLIRTLLPYPESHYTVVNTHIIFNLAEFLLIGMLLRAYLQTNWLKQGFTLLAVALISVQLTVYALRENIGAAHPFDLLQTLVILGMGILALAQLLREAPLNIFQLPVFWILGGILCYNSMYLLVNLLPGGNPFQDDGGPESTVFLLALLMLRAIFFTVAAASASKPATRPAPGQEPLY</sequence>
<feature type="transmembrane region" description="Helical" evidence="1">
    <location>
        <begin position="66"/>
        <end position="84"/>
    </location>
</feature>
<evidence type="ECO:0000313" key="3">
    <source>
        <dbReference type="Proteomes" id="UP001220610"/>
    </source>
</evidence>
<evidence type="ECO:0000313" key="2">
    <source>
        <dbReference type="EMBL" id="WEK35845.1"/>
    </source>
</evidence>
<name>A0AAJ5WS94_9BACT</name>
<feature type="transmembrane region" description="Helical" evidence="1">
    <location>
        <begin position="93"/>
        <end position="110"/>
    </location>
</feature>
<feature type="transmembrane region" description="Helical" evidence="1">
    <location>
        <begin position="152"/>
        <end position="169"/>
    </location>
</feature>
<evidence type="ECO:0000256" key="1">
    <source>
        <dbReference type="SAM" id="Phobius"/>
    </source>
</evidence>
<dbReference type="AlphaFoldDB" id="A0AAJ5WS94"/>
<proteinExistence type="predicted"/>
<gene>
    <name evidence="2" type="ORF">P0Y53_25445</name>
</gene>
<keyword evidence="1" id="KW-1133">Transmembrane helix</keyword>
<dbReference type="EMBL" id="CP119311">
    <property type="protein sequence ID" value="WEK35845.1"/>
    <property type="molecule type" value="Genomic_DNA"/>
</dbReference>
<accession>A0AAJ5WS94</accession>
<reference evidence="2" key="1">
    <citation type="submission" date="2023-03" db="EMBL/GenBank/DDBJ databases">
        <title>Andean soil-derived lignocellulolytic bacterial consortium as a source of novel taxa and putative plastic-active enzymes.</title>
        <authorList>
            <person name="Diaz-Garcia L."/>
            <person name="Chuvochina M."/>
            <person name="Feuerriegel G."/>
            <person name="Bunk B."/>
            <person name="Sproer C."/>
            <person name="Streit W.R."/>
            <person name="Rodriguez L.M."/>
            <person name="Overmann J."/>
            <person name="Jimenez D.J."/>
        </authorList>
    </citation>
    <scope>NUCLEOTIDE SEQUENCE</scope>
    <source>
        <strain evidence="2">MAG 7</strain>
    </source>
</reference>
<feature type="transmembrane region" description="Helical" evidence="1">
    <location>
        <begin position="189"/>
        <end position="208"/>
    </location>
</feature>
<feature type="transmembrane region" description="Helical" evidence="1">
    <location>
        <begin position="122"/>
        <end position="140"/>
    </location>
</feature>
<protein>
    <submittedName>
        <fullName evidence="2">Uncharacterized protein</fullName>
    </submittedName>
</protein>
<keyword evidence="1" id="KW-0812">Transmembrane</keyword>
<organism evidence="2 3">
    <name type="scientific">Candidatus Pseudobacter hemicellulosilyticus</name>
    <dbReference type="NCBI Taxonomy" id="3121375"/>
    <lineage>
        <taxon>Bacteria</taxon>
        <taxon>Pseudomonadati</taxon>
        <taxon>Bacteroidota</taxon>
        <taxon>Chitinophagia</taxon>
        <taxon>Chitinophagales</taxon>
        <taxon>Chitinophagaceae</taxon>
        <taxon>Pseudobacter</taxon>
    </lineage>
</organism>
<feature type="transmembrane region" description="Helical" evidence="1">
    <location>
        <begin position="6"/>
        <end position="23"/>
    </location>
</feature>
<keyword evidence="1" id="KW-0472">Membrane</keyword>
<dbReference type="Proteomes" id="UP001220610">
    <property type="component" value="Chromosome"/>
</dbReference>
<feature type="transmembrane region" description="Helical" evidence="1">
    <location>
        <begin position="35"/>
        <end position="54"/>
    </location>
</feature>